<name>A0A7T2YV73_9BURK</name>
<dbReference type="RefSeq" id="WP_133073094.1">
    <property type="nucleotide sequence ID" value="NZ_CP065748.1"/>
</dbReference>
<accession>A0A7T2YV73</accession>
<evidence type="ECO:0000313" key="3">
    <source>
        <dbReference type="Proteomes" id="UP000595064"/>
    </source>
</evidence>
<keyword evidence="1" id="KW-0732">Signal</keyword>
<dbReference type="EMBL" id="CP065748">
    <property type="protein sequence ID" value="QPS82270.1"/>
    <property type="molecule type" value="Genomic_DNA"/>
</dbReference>
<reference evidence="2 3" key="1">
    <citation type="submission" date="2020-12" db="EMBL/GenBank/DDBJ databases">
        <title>FDA dAtabase for Regulatory Grade micrObial Sequences (FDA-ARGOS): Supporting development and validation of Infectious Disease Dx tests.</title>
        <authorList>
            <person name="Sproer C."/>
            <person name="Gronow S."/>
            <person name="Severitt S."/>
            <person name="Schroder I."/>
            <person name="Tallon L."/>
            <person name="Sadzewicz L."/>
            <person name="Zhao X."/>
            <person name="Boylan J."/>
            <person name="Ott S."/>
            <person name="Bowen H."/>
            <person name="Vavikolanu K."/>
            <person name="Mehta A."/>
            <person name="Aluvathingal J."/>
            <person name="Nadendla S."/>
            <person name="Lowell S."/>
            <person name="Myers T."/>
            <person name="Yan Y."/>
            <person name="Sichtig H."/>
        </authorList>
    </citation>
    <scope>NUCLEOTIDE SEQUENCE [LARGE SCALE GENOMIC DNA]</scope>
    <source>
        <strain evidence="2 3">FDAARGOS_890</strain>
    </source>
</reference>
<evidence type="ECO:0000256" key="1">
    <source>
        <dbReference type="SAM" id="SignalP"/>
    </source>
</evidence>
<organism evidence="2 3">
    <name type="scientific">Delftia lacustris</name>
    <dbReference type="NCBI Taxonomy" id="558537"/>
    <lineage>
        <taxon>Bacteria</taxon>
        <taxon>Pseudomonadati</taxon>
        <taxon>Pseudomonadota</taxon>
        <taxon>Betaproteobacteria</taxon>
        <taxon>Burkholderiales</taxon>
        <taxon>Comamonadaceae</taxon>
        <taxon>Delftia</taxon>
    </lineage>
</organism>
<dbReference type="AlphaFoldDB" id="A0A7T2YV73"/>
<protein>
    <submittedName>
        <fullName evidence="2">Uncharacterized protein</fullName>
    </submittedName>
</protein>
<sequence>MKKRYARFTAAVSVAIAAFWSCGVQANSIGMWSLENPIYSFGGYSSLVGMGKDVQQKLIDDHFLF</sequence>
<proteinExistence type="predicted"/>
<feature type="chain" id="PRO_5032581917" evidence="1">
    <location>
        <begin position="27"/>
        <end position="65"/>
    </location>
</feature>
<keyword evidence="3" id="KW-1185">Reference proteome</keyword>
<feature type="signal peptide" evidence="1">
    <location>
        <begin position="1"/>
        <end position="26"/>
    </location>
</feature>
<dbReference type="KEGG" id="dla:I6G47_04055"/>
<dbReference type="Proteomes" id="UP000595064">
    <property type="component" value="Chromosome"/>
</dbReference>
<gene>
    <name evidence="2" type="ORF">I6G47_04055</name>
</gene>
<evidence type="ECO:0000313" key="2">
    <source>
        <dbReference type="EMBL" id="QPS82270.1"/>
    </source>
</evidence>